<organism evidence="1 2">
    <name type="scientific">Boeremia exigua</name>
    <dbReference type="NCBI Taxonomy" id="749465"/>
    <lineage>
        <taxon>Eukaryota</taxon>
        <taxon>Fungi</taxon>
        <taxon>Dikarya</taxon>
        <taxon>Ascomycota</taxon>
        <taxon>Pezizomycotina</taxon>
        <taxon>Dothideomycetes</taxon>
        <taxon>Pleosporomycetidae</taxon>
        <taxon>Pleosporales</taxon>
        <taxon>Pleosporineae</taxon>
        <taxon>Didymellaceae</taxon>
        <taxon>Boeremia</taxon>
    </lineage>
</organism>
<proteinExistence type="predicted"/>
<keyword evidence="2" id="KW-1185">Reference proteome</keyword>
<reference evidence="1" key="1">
    <citation type="submission" date="2022-11" db="EMBL/GenBank/DDBJ databases">
        <title>Genome Sequence of Boeremia exigua.</title>
        <authorList>
            <person name="Buettner E."/>
        </authorList>
    </citation>
    <scope>NUCLEOTIDE SEQUENCE</scope>
    <source>
        <strain evidence="1">CU02</strain>
    </source>
</reference>
<dbReference type="EMBL" id="JAPHNI010000343">
    <property type="protein sequence ID" value="KAJ8112196.1"/>
    <property type="molecule type" value="Genomic_DNA"/>
</dbReference>
<accession>A0ACC2IAJ2</accession>
<sequence>MPLTLRGRQVPSHHPQDDLQLNYVTSCPLTLHLNPPPLLGLAPLKHKLHAGKQRKARSPQESPPRPRRRNPLDQPIQPVQAQRKTHQIGHHQHENLADGAHAAQHAVQIRIVLEPARRKQIACDNLRQHEQRDQPAPHKQAQLDVVPYGDEREDSKIISDRPRLPPGPGDCTATQRNVQIPQRPLIKRAVPAAPKLHHRVVIAHAAHHVLGRVDAVQQRPEAEEAPGDQQLEPDVLEVEEAQHAELGGGHDDEADGVQGGAAAGDTVGAVAGLGDVVVEGEDGAGEVEGRVHGVGEVVAEGEVVGLGGDGDAVALGEVGGVELLLLDVISLMGGLGVEVEADQTEDREVEEDVPAGDQSAVAVERVAEVAGWEEVAEDGRVVVAVE</sequence>
<protein>
    <submittedName>
        <fullName evidence="1">Uncharacterized protein</fullName>
    </submittedName>
</protein>
<gene>
    <name evidence="1" type="ORF">OPT61_g5387</name>
</gene>
<dbReference type="Proteomes" id="UP001153331">
    <property type="component" value="Unassembled WGS sequence"/>
</dbReference>
<comment type="caution">
    <text evidence="1">The sequence shown here is derived from an EMBL/GenBank/DDBJ whole genome shotgun (WGS) entry which is preliminary data.</text>
</comment>
<name>A0ACC2IAJ2_9PLEO</name>
<evidence type="ECO:0000313" key="2">
    <source>
        <dbReference type="Proteomes" id="UP001153331"/>
    </source>
</evidence>
<evidence type="ECO:0000313" key="1">
    <source>
        <dbReference type="EMBL" id="KAJ8112196.1"/>
    </source>
</evidence>